<keyword evidence="1" id="KW-1133">Transmembrane helix</keyword>
<sequence length="250" mass="28955">MQKSSVFMVLCIGHIIGEYFLTNKYIVKKKDKKKIFCYCLAYIIPFIIIGMLFYIYGYNIGKICLECICIHFIIEVIKRWIENYDIRTNKLPINVTNVIYVCSLIFHILSFLLIIWKSSILVSYFPEYIIKPIPYLLYFLCIAKPANITFKILFSAYQVKPESEQEDDNSTKTKNGAGALVGILERFLCAVFIVLGQYSAVGLTMTAKSIARYDQITKNPAFAEYYLIGTLYSILYTVVLYGIIFKYILY</sequence>
<name>A0A3R6D848_9FIRM</name>
<dbReference type="RefSeq" id="WP_117824347.1">
    <property type="nucleotide sequence ID" value="NZ_JAAIOQ010000016.1"/>
</dbReference>
<evidence type="ECO:0000256" key="1">
    <source>
        <dbReference type="SAM" id="Phobius"/>
    </source>
</evidence>
<reference evidence="4 5" key="1">
    <citation type="submission" date="2018-08" db="EMBL/GenBank/DDBJ databases">
        <title>A genome reference for cultivated species of the human gut microbiota.</title>
        <authorList>
            <person name="Zou Y."/>
            <person name="Xue W."/>
            <person name="Luo G."/>
        </authorList>
    </citation>
    <scope>NUCLEOTIDE SEQUENCE [LARGE SCALE GENOMIC DNA]</scope>
    <source>
        <strain evidence="2 5">AF16-31</strain>
        <strain evidence="3 4">AM23-3</strain>
    </source>
</reference>
<protein>
    <submittedName>
        <fullName evidence="3">DUF3307 domain-containing protein</fullName>
    </submittedName>
</protein>
<feature type="transmembrane region" description="Helical" evidence="1">
    <location>
        <begin position="225"/>
        <end position="249"/>
    </location>
</feature>
<feature type="transmembrane region" description="Helical" evidence="1">
    <location>
        <begin position="35"/>
        <end position="54"/>
    </location>
</feature>
<comment type="caution">
    <text evidence="3">The sequence shown here is derived from an EMBL/GenBank/DDBJ whole genome shotgun (WGS) entry which is preliminary data.</text>
</comment>
<organism evidence="3 4">
    <name type="scientific">Coprococcus comes</name>
    <dbReference type="NCBI Taxonomy" id="410072"/>
    <lineage>
        <taxon>Bacteria</taxon>
        <taxon>Bacillati</taxon>
        <taxon>Bacillota</taxon>
        <taxon>Clostridia</taxon>
        <taxon>Lachnospirales</taxon>
        <taxon>Lachnospiraceae</taxon>
        <taxon>Coprococcus</taxon>
    </lineage>
</organism>
<dbReference type="EMBL" id="QRXY01000017">
    <property type="protein sequence ID" value="RGU44424.1"/>
    <property type="molecule type" value="Genomic_DNA"/>
</dbReference>
<feature type="transmembrane region" description="Helical" evidence="1">
    <location>
        <begin position="136"/>
        <end position="157"/>
    </location>
</feature>
<keyword evidence="1" id="KW-0812">Transmembrane</keyword>
<dbReference type="Proteomes" id="UP000284579">
    <property type="component" value="Unassembled WGS sequence"/>
</dbReference>
<evidence type="ECO:0000313" key="2">
    <source>
        <dbReference type="EMBL" id="RGU44424.1"/>
    </source>
</evidence>
<dbReference type="Proteomes" id="UP000285693">
    <property type="component" value="Unassembled WGS sequence"/>
</dbReference>
<evidence type="ECO:0000313" key="5">
    <source>
        <dbReference type="Proteomes" id="UP000285693"/>
    </source>
</evidence>
<gene>
    <name evidence="3" type="ORF">DW656_11135</name>
    <name evidence="2" type="ORF">DWW65_12445</name>
</gene>
<evidence type="ECO:0000313" key="4">
    <source>
        <dbReference type="Proteomes" id="UP000284579"/>
    </source>
</evidence>
<dbReference type="Pfam" id="PF11750">
    <property type="entry name" value="DUF3307"/>
    <property type="match status" value="1"/>
</dbReference>
<accession>A0A3R6D848</accession>
<feature type="transmembrane region" description="Helical" evidence="1">
    <location>
        <begin position="178"/>
        <end position="205"/>
    </location>
</feature>
<dbReference type="InterPro" id="IPR021737">
    <property type="entry name" value="Phage_phiKZ_Orf197"/>
</dbReference>
<feature type="transmembrane region" description="Helical" evidence="1">
    <location>
        <begin position="6"/>
        <end position="23"/>
    </location>
</feature>
<proteinExistence type="predicted"/>
<dbReference type="EMBL" id="QRHO01000014">
    <property type="protein sequence ID" value="RHF82537.1"/>
    <property type="molecule type" value="Genomic_DNA"/>
</dbReference>
<dbReference type="AlphaFoldDB" id="A0A3R6D848"/>
<keyword evidence="1" id="KW-0472">Membrane</keyword>
<evidence type="ECO:0000313" key="3">
    <source>
        <dbReference type="EMBL" id="RHF82537.1"/>
    </source>
</evidence>
<feature type="transmembrane region" description="Helical" evidence="1">
    <location>
        <begin position="98"/>
        <end position="116"/>
    </location>
</feature>